<dbReference type="Proteomes" id="UP000439994">
    <property type="component" value="Unassembled WGS sequence"/>
</dbReference>
<dbReference type="Gene3D" id="3.75.10.10">
    <property type="entry name" value="L-arginine/glycine Amidinotransferase, Chain A"/>
    <property type="match status" value="1"/>
</dbReference>
<name>A0A6N8FA89_9GAMM</name>
<dbReference type="InterPro" id="IPR014541">
    <property type="entry name" value="Amdntrnsf_FN0238"/>
</dbReference>
<proteinExistence type="predicted"/>
<dbReference type="Pfam" id="PF19420">
    <property type="entry name" value="DDAH_eukar"/>
    <property type="match status" value="1"/>
</dbReference>
<evidence type="ECO:0000313" key="2">
    <source>
        <dbReference type="Proteomes" id="UP000439994"/>
    </source>
</evidence>
<dbReference type="EMBL" id="WOCD01000005">
    <property type="protein sequence ID" value="MUH73416.1"/>
    <property type="molecule type" value="Genomic_DNA"/>
</dbReference>
<dbReference type="PIRSF" id="PIRSF028188">
    <property type="entry name" value="Amdntrnsf_FN0238"/>
    <property type="match status" value="1"/>
</dbReference>
<organism evidence="1 2">
    <name type="scientific">Psychrosphaera haliotis</name>
    <dbReference type="NCBI Taxonomy" id="555083"/>
    <lineage>
        <taxon>Bacteria</taxon>
        <taxon>Pseudomonadati</taxon>
        <taxon>Pseudomonadota</taxon>
        <taxon>Gammaproteobacteria</taxon>
        <taxon>Alteromonadales</taxon>
        <taxon>Pseudoalteromonadaceae</taxon>
        <taxon>Psychrosphaera</taxon>
    </lineage>
</organism>
<keyword evidence="2" id="KW-1185">Reference proteome</keyword>
<dbReference type="GO" id="GO:0016740">
    <property type="term" value="F:transferase activity"/>
    <property type="evidence" value="ECO:0007669"/>
    <property type="project" value="UniProtKB-KW"/>
</dbReference>
<dbReference type="AlphaFoldDB" id="A0A6N8FA89"/>
<dbReference type="OrthoDB" id="9788268at2"/>
<dbReference type="SUPFAM" id="SSF55909">
    <property type="entry name" value="Pentein"/>
    <property type="match status" value="1"/>
</dbReference>
<dbReference type="NCBIfam" id="NF046062">
    <property type="entry name" value="citrull_CtlX"/>
    <property type="match status" value="1"/>
</dbReference>
<sequence>MSQAPKAVVMIRPHHFLPNPQTSADNTFQSEADNNRSLTTLAYEQVSNMTKKLEDNGITVHLFEDVSKATPDSVFPNNWFSTHHDGKLAIYAMYPENRRLERRSDIIDKLVSQYQVNQIIDYSPYEHSSKFLEGTGALVLDHDARVAYAVRSNRCSEQLFYEFCQQFSYRPVLFDAVNKQGTAVYHTNVIMTVGSSYVLLATEMIKDASQQRFVIEAIERTGKTIIHLTEQQIEQYCGNALELTNGDTLYLALSQTAFNALTDEQKHLLNSEVTLLPFDVEAIEYAGGSVRCMLAGIHLPKR</sequence>
<dbReference type="RefSeq" id="WP_155696672.1">
    <property type="nucleotide sequence ID" value="NZ_WOCD01000005.1"/>
</dbReference>
<gene>
    <name evidence="1" type="ORF">GNP35_13550</name>
</gene>
<keyword evidence="1" id="KW-0808">Transferase</keyword>
<accession>A0A6N8FA89</accession>
<reference evidence="1 2" key="1">
    <citation type="submission" date="2019-11" db="EMBL/GenBank/DDBJ databases">
        <title>P. haliotis isolates from Z. marina roots.</title>
        <authorList>
            <person name="Cohen M."/>
            <person name="Jospin G."/>
            <person name="Eisen J.A."/>
            <person name="Coil D.A."/>
        </authorList>
    </citation>
    <scope>NUCLEOTIDE SEQUENCE [LARGE SCALE GENOMIC DNA]</scope>
    <source>
        <strain evidence="1 2">UCD-MCMsp1aY</strain>
    </source>
</reference>
<dbReference type="PANTHER" id="PTHR43224">
    <property type="entry name" value="AMIDINOTRANSFERASE"/>
    <property type="match status" value="1"/>
</dbReference>
<dbReference type="PANTHER" id="PTHR43224:SF1">
    <property type="entry name" value="AMIDINOTRANSFERASE"/>
    <property type="match status" value="1"/>
</dbReference>
<comment type="caution">
    <text evidence="1">The sequence shown here is derived from an EMBL/GenBank/DDBJ whole genome shotgun (WGS) entry which is preliminary data.</text>
</comment>
<evidence type="ECO:0000313" key="1">
    <source>
        <dbReference type="EMBL" id="MUH73416.1"/>
    </source>
</evidence>
<protein>
    <submittedName>
        <fullName evidence="1">Amidinotransferase</fullName>
    </submittedName>
</protein>